<keyword evidence="5" id="KW-0249">Electron transport</keyword>
<proteinExistence type="inferred from homology"/>
<dbReference type="GO" id="GO:0046872">
    <property type="term" value="F:metal ion binding"/>
    <property type="evidence" value="ECO:0007669"/>
    <property type="project" value="UniProtKB-KW"/>
</dbReference>
<evidence type="ECO:0000256" key="6">
    <source>
        <dbReference type="ARBA" id="ARBA00023004"/>
    </source>
</evidence>
<dbReference type="Gene3D" id="3.40.50.80">
    <property type="entry name" value="Nucleotide-binding domain of ferredoxin-NADP reductase (FNR) module"/>
    <property type="match status" value="1"/>
</dbReference>
<dbReference type="InterPro" id="IPR006058">
    <property type="entry name" value="2Fe2S_fd_BS"/>
</dbReference>
<dbReference type="InterPro" id="IPR036010">
    <property type="entry name" value="2Fe-2S_ferredoxin-like_sf"/>
</dbReference>
<evidence type="ECO:0000313" key="10">
    <source>
        <dbReference type="EMBL" id="AGW42423.1"/>
    </source>
</evidence>
<evidence type="ECO:0000256" key="7">
    <source>
        <dbReference type="ARBA" id="ARBA00023014"/>
    </source>
</evidence>
<dbReference type="PANTHER" id="PTHR43112">
    <property type="entry name" value="FERREDOXIN"/>
    <property type="match status" value="1"/>
</dbReference>
<dbReference type="EMBL" id="CP006734">
    <property type="protein sequence ID" value="AGW42423.1"/>
    <property type="molecule type" value="Genomic_DNA"/>
</dbReference>
<evidence type="ECO:0000313" key="11">
    <source>
        <dbReference type="Proteomes" id="UP000016743"/>
    </source>
</evidence>
<keyword evidence="3" id="KW-0001">2Fe-2S</keyword>
<dbReference type="PROSITE" id="PS00197">
    <property type="entry name" value="2FE2S_FER_1"/>
    <property type="match status" value="1"/>
</dbReference>
<dbReference type="GO" id="GO:0051537">
    <property type="term" value="F:2 iron, 2 sulfur cluster binding"/>
    <property type="evidence" value="ECO:0007669"/>
    <property type="project" value="UniProtKB-KW"/>
</dbReference>
<keyword evidence="4" id="KW-0479">Metal-binding</keyword>
<dbReference type="SUPFAM" id="SSF54292">
    <property type="entry name" value="2Fe-2S ferredoxin-like"/>
    <property type="match status" value="1"/>
</dbReference>
<evidence type="ECO:0000256" key="1">
    <source>
        <dbReference type="ARBA" id="ARBA00007874"/>
    </source>
</evidence>
<protein>
    <recommendedName>
        <fullName evidence="9">2Fe-2S ferredoxin-type domain-containing protein</fullName>
    </recommendedName>
</protein>
<dbReference type="InterPro" id="IPR012675">
    <property type="entry name" value="Beta-grasp_dom_sf"/>
</dbReference>
<dbReference type="InterPro" id="IPR001041">
    <property type="entry name" value="2Fe-2S_ferredoxin-type"/>
</dbReference>
<dbReference type="STRING" id="1389489.O159_24870"/>
<dbReference type="HOGENOM" id="CLU_1439474_0_0_11"/>
<dbReference type="OrthoDB" id="9796486at2"/>
<keyword evidence="11" id="KW-1185">Reference proteome</keyword>
<comment type="similarity">
    <text evidence="1">Belongs to the 2Fe2S plant-type ferredoxin family.</text>
</comment>
<feature type="domain" description="2Fe-2S ferredoxin-type" evidence="9">
    <location>
        <begin position="94"/>
        <end position="183"/>
    </location>
</feature>
<dbReference type="PANTHER" id="PTHR43112:SF3">
    <property type="entry name" value="FERREDOXIN-2, CHLOROPLASTIC"/>
    <property type="match status" value="1"/>
</dbReference>
<dbReference type="PROSITE" id="PS51085">
    <property type="entry name" value="2FE2S_FER_2"/>
    <property type="match status" value="1"/>
</dbReference>
<evidence type="ECO:0000256" key="2">
    <source>
        <dbReference type="ARBA" id="ARBA00022448"/>
    </source>
</evidence>
<dbReference type="AlphaFoldDB" id="U3PFK5"/>
<dbReference type="CDD" id="cd00207">
    <property type="entry name" value="fer2"/>
    <property type="match status" value="1"/>
</dbReference>
<name>U3PFK5_LEIXC</name>
<evidence type="ECO:0000256" key="8">
    <source>
        <dbReference type="ARBA" id="ARBA00034078"/>
    </source>
</evidence>
<sequence length="188" mass="19719">MLRALTKDVPASAPRRWTTWNSTELGRPSAKDIEQLAGNGERYSAAVVCGPGGFCDLVQSVCSEQGIADERLVLESFGSSDSSENAPPAAMATAVVDLFGQTHAVRWPENENLLSAMLDAGLDVPYSCRAGICSTCQCSVLMGDAQMRLDLGLSDEEKAAGLALACQLKPVSNALAVRFASAPGTAPR</sequence>
<keyword evidence="6" id="KW-0408">Iron</keyword>
<dbReference type="Gene3D" id="3.10.20.30">
    <property type="match status" value="1"/>
</dbReference>
<evidence type="ECO:0000256" key="4">
    <source>
        <dbReference type="ARBA" id="ARBA00022723"/>
    </source>
</evidence>
<dbReference type="KEGG" id="lxy:O159_24870"/>
<comment type="cofactor">
    <cofactor evidence="8">
        <name>[2Fe-2S] cluster</name>
        <dbReference type="ChEBI" id="CHEBI:190135"/>
    </cofactor>
</comment>
<evidence type="ECO:0000256" key="3">
    <source>
        <dbReference type="ARBA" id="ARBA00022714"/>
    </source>
</evidence>
<evidence type="ECO:0000259" key="9">
    <source>
        <dbReference type="PROSITE" id="PS51085"/>
    </source>
</evidence>
<gene>
    <name evidence="10" type="ORF">O159_24870</name>
</gene>
<dbReference type="Pfam" id="PF00111">
    <property type="entry name" value="Fer2"/>
    <property type="match status" value="1"/>
</dbReference>
<dbReference type="eggNOG" id="COG1018">
    <property type="taxonomic scope" value="Bacteria"/>
</dbReference>
<reference evidence="10 11" key="1">
    <citation type="journal article" date="2013" name="Genome Announc.">
        <title>Complete Genome Sequence of Leifsonia xyli subsp. cynodontis Strain DSM46306, a Gram-Positive Bacterial Pathogen of Grasses.</title>
        <authorList>
            <person name="Monteiro-Vitorello C.B."/>
            <person name="Zerillo M.M."/>
            <person name="Van Sluys M.A."/>
            <person name="Camargo L.E."/>
            <person name="Kitajima J.P."/>
        </authorList>
    </citation>
    <scope>NUCLEOTIDE SEQUENCE [LARGE SCALE GENOMIC DNA]</scope>
    <source>
        <strain evidence="10 11">DSM 46306</strain>
    </source>
</reference>
<accession>U3PFK5</accession>
<dbReference type="InterPro" id="IPR039261">
    <property type="entry name" value="FNR_nucleotide-bd"/>
</dbReference>
<keyword evidence="7" id="KW-0411">Iron-sulfur</keyword>
<dbReference type="SUPFAM" id="SSF52343">
    <property type="entry name" value="Ferredoxin reductase-like, C-terminal NADP-linked domain"/>
    <property type="match status" value="1"/>
</dbReference>
<organism evidence="10 11">
    <name type="scientific">Leifsonia xyli subsp. cynodontis DSM 46306</name>
    <dbReference type="NCBI Taxonomy" id="1389489"/>
    <lineage>
        <taxon>Bacteria</taxon>
        <taxon>Bacillati</taxon>
        <taxon>Actinomycetota</taxon>
        <taxon>Actinomycetes</taxon>
        <taxon>Micrococcales</taxon>
        <taxon>Microbacteriaceae</taxon>
        <taxon>Leifsonia</taxon>
    </lineage>
</organism>
<keyword evidence="2" id="KW-0813">Transport</keyword>
<dbReference type="PATRIC" id="fig|1389489.3.peg.2384"/>
<dbReference type="Proteomes" id="UP000016743">
    <property type="component" value="Chromosome"/>
</dbReference>
<evidence type="ECO:0000256" key="5">
    <source>
        <dbReference type="ARBA" id="ARBA00022982"/>
    </source>
</evidence>
<dbReference type="RefSeq" id="WP_021755894.1">
    <property type="nucleotide sequence ID" value="NC_022438.1"/>
</dbReference>